<dbReference type="PANTHER" id="PTHR26451">
    <property type="entry name" value="G_PROTEIN_RECEP_F1_2 DOMAIN-CONTAINING PROTEIN"/>
    <property type="match status" value="1"/>
</dbReference>
<dbReference type="PANTHER" id="PTHR26451:SF109">
    <property type="entry name" value="ODORANT RECEPTOR-RELATED"/>
    <property type="match status" value="1"/>
</dbReference>
<keyword evidence="4 13" id="KW-0812">Transmembrane</keyword>
<evidence type="ECO:0000256" key="10">
    <source>
        <dbReference type="ARBA" id="ARBA00023170"/>
    </source>
</evidence>
<keyword evidence="3" id="KW-0716">Sensory transduction</keyword>
<evidence type="ECO:0000256" key="3">
    <source>
        <dbReference type="ARBA" id="ARBA00022606"/>
    </source>
</evidence>
<dbReference type="Gene3D" id="1.20.1070.10">
    <property type="entry name" value="Rhodopsin 7-helix transmembrane proteins"/>
    <property type="match status" value="1"/>
</dbReference>
<keyword evidence="2" id="KW-1003">Cell membrane</keyword>
<dbReference type="PRINTS" id="PR00245">
    <property type="entry name" value="OLFACTORYR"/>
</dbReference>
<reference evidence="16" key="1">
    <citation type="submission" date="2025-08" db="UniProtKB">
        <authorList>
            <consortium name="RefSeq"/>
        </authorList>
    </citation>
    <scope>IDENTIFICATION</scope>
</reference>
<dbReference type="GO" id="GO:0005886">
    <property type="term" value="C:plasma membrane"/>
    <property type="evidence" value="ECO:0007669"/>
    <property type="project" value="UniProtKB-SubCell"/>
</dbReference>
<keyword evidence="8 13" id="KW-0472">Membrane</keyword>
<gene>
    <name evidence="16" type="primary">LOC114869900</name>
</gene>
<dbReference type="PROSITE" id="PS50262">
    <property type="entry name" value="G_PROTEIN_RECEP_F1_2"/>
    <property type="match status" value="1"/>
</dbReference>
<evidence type="ECO:0000256" key="8">
    <source>
        <dbReference type="ARBA" id="ARBA00023136"/>
    </source>
</evidence>
<keyword evidence="5" id="KW-0552">Olfaction</keyword>
<dbReference type="OrthoDB" id="9975554at2759"/>
<protein>
    <submittedName>
        <fullName evidence="16">Olfactory receptor 5F1-like</fullName>
    </submittedName>
</protein>
<dbReference type="AlphaFoldDB" id="A0A6P7PBX8"/>
<feature type="transmembrane region" description="Helical" evidence="13">
    <location>
        <begin position="141"/>
        <end position="163"/>
    </location>
</feature>
<feature type="transmembrane region" description="Helical" evidence="13">
    <location>
        <begin position="273"/>
        <end position="293"/>
    </location>
</feature>
<dbReference type="PRINTS" id="PR00237">
    <property type="entry name" value="GPCRRHODOPSN"/>
</dbReference>
<evidence type="ECO:0000256" key="11">
    <source>
        <dbReference type="ARBA" id="ARBA00023180"/>
    </source>
</evidence>
<evidence type="ECO:0000256" key="2">
    <source>
        <dbReference type="ARBA" id="ARBA00022475"/>
    </source>
</evidence>
<evidence type="ECO:0000259" key="14">
    <source>
        <dbReference type="PROSITE" id="PS50262"/>
    </source>
</evidence>
<dbReference type="Pfam" id="PF13853">
    <property type="entry name" value="7tm_4"/>
    <property type="match status" value="1"/>
</dbReference>
<dbReference type="InterPro" id="IPR000725">
    <property type="entry name" value="Olfact_rcpt"/>
</dbReference>
<dbReference type="RefSeq" id="XP_029030287.1">
    <property type="nucleotide sequence ID" value="XM_029174454.2"/>
</dbReference>
<evidence type="ECO:0000256" key="5">
    <source>
        <dbReference type="ARBA" id="ARBA00022725"/>
    </source>
</evidence>
<dbReference type="GeneID" id="114869900"/>
<feature type="domain" description="G-protein coupled receptors family 1 profile" evidence="14">
    <location>
        <begin position="40"/>
        <end position="290"/>
    </location>
</feature>
<dbReference type="Proteomes" id="UP000515150">
    <property type="component" value="Chromosome 14"/>
</dbReference>
<accession>A0A6P7PBX8</accession>
<evidence type="ECO:0000256" key="9">
    <source>
        <dbReference type="ARBA" id="ARBA00023157"/>
    </source>
</evidence>
<dbReference type="GO" id="GO:0004930">
    <property type="term" value="F:G protein-coupled receptor activity"/>
    <property type="evidence" value="ECO:0007669"/>
    <property type="project" value="UniProtKB-KW"/>
</dbReference>
<keyword evidence="7" id="KW-0297">G-protein coupled receptor</keyword>
<evidence type="ECO:0000256" key="13">
    <source>
        <dbReference type="SAM" id="Phobius"/>
    </source>
</evidence>
<dbReference type="GO" id="GO:0005549">
    <property type="term" value="F:odorant binding"/>
    <property type="evidence" value="ECO:0007669"/>
    <property type="project" value="TreeGrafter"/>
</dbReference>
<evidence type="ECO:0000256" key="7">
    <source>
        <dbReference type="ARBA" id="ARBA00023040"/>
    </source>
</evidence>
<dbReference type="InterPro" id="IPR017452">
    <property type="entry name" value="GPCR_Rhodpsn_7TM"/>
</dbReference>
<evidence type="ECO:0000256" key="6">
    <source>
        <dbReference type="ARBA" id="ARBA00022989"/>
    </source>
</evidence>
<name>A0A6P7PBX8_BETSP</name>
<proteinExistence type="predicted"/>
<comment type="subcellular location">
    <subcellularLocation>
        <location evidence="1">Cell membrane</location>
        <topology evidence="1">Multi-pass membrane protein</topology>
    </subcellularLocation>
</comment>
<keyword evidence="12" id="KW-0807">Transducer</keyword>
<dbReference type="FunFam" id="1.20.1070.10:FF:000024">
    <property type="entry name" value="Olfactory receptor"/>
    <property type="match status" value="1"/>
</dbReference>
<sequence length="319" mass="34854">MENQTQNLDVLQLEGLNVRPQFSLLAFVLLLLLYTFIVVSNLSLIVLVSVERSLHQSMYLLFCNMSINDVFGATAVLPRLLADMLTPVPARCIHYVQCAVQAFAAHFHAGTSHAVLTIMALDRYVAICCPLRYAAIMTGGAVLRLSVGAWAAALLSVAVLMALSVRLSRCRRFVANPFCDNASLFKLSCENVLVNHVYGLASGALFLCASLGAVCVTYARIAAICLSSRSRALKGRALHTCATHLAAYVIMLVSSLTPMIIHRNPEWADGGKVASVLFFVVPPVVNPVIYGLHCKELRHRLLRVFHRPRGPDTNMPGPR</sequence>
<feature type="transmembrane region" description="Helical" evidence="13">
    <location>
        <begin position="242"/>
        <end position="261"/>
    </location>
</feature>
<dbReference type="InterPro" id="IPR000276">
    <property type="entry name" value="GPCR_Rhodpsn"/>
</dbReference>
<dbReference type="KEGG" id="bspl:114869900"/>
<keyword evidence="15" id="KW-1185">Reference proteome</keyword>
<evidence type="ECO:0000256" key="1">
    <source>
        <dbReference type="ARBA" id="ARBA00004651"/>
    </source>
</evidence>
<feature type="transmembrane region" description="Helical" evidence="13">
    <location>
        <begin position="197"/>
        <end position="221"/>
    </location>
</feature>
<evidence type="ECO:0000313" key="15">
    <source>
        <dbReference type="Proteomes" id="UP000515150"/>
    </source>
</evidence>
<feature type="transmembrane region" description="Helical" evidence="13">
    <location>
        <begin position="24"/>
        <end position="50"/>
    </location>
</feature>
<dbReference type="GO" id="GO:0004984">
    <property type="term" value="F:olfactory receptor activity"/>
    <property type="evidence" value="ECO:0007669"/>
    <property type="project" value="InterPro"/>
</dbReference>
<dbReference type="InParanoid" id="A0A6P7PBX8"/>
<keyword evidence="9" id="KW-1015">Disulfide bond</keyword>
<evidence type="ECO:0000313" key="16">
    <source>
        <dbReference type="RefSeq" id="XP_029030287.1"/>
    </source>
</evidence>
<keyword evidence="10" id="KW-0675">Receptor</keyword>
<keyword evidence="11" id="KW-0325">Glycoprotein</keyword>
<evidence type="ECO:0000256" key="4">
    <source>
        <dbReference type="ARBA" id="ARBA00022692"/>
    </source>
</evidence>
<evidence type="ECO:0000256" key="12">
    <source>
        <dbReference type="ARBA" id="ARBA00023224"/>
    </source>
</evidence>
<dbReference type="SUPFAM" id="SSF81321">
    <property type="entry name" value="Family A G protein-coupled receptor-like"/>
    <property type="match status" value="1"/>
</dbReference>
<dbReference type="InterPro" id="IPR052921">
    <property type="entry name" value="GPCR1_Superfamily_Member"/>
</dbReference>
<keyword evidence="6 13" id="KW-1133">Transmembrane helix</keyword>
<organism evidence="15 16">
    <name type="scientific">Betta splendens</name>
    <name type="common">Siamese fighting fish</name>
    <dbReference type="NCBI Taxonomy" id="158456"/>
    <lineage>
        <taxon>Eukaryota</taxon>
        <taxon>Metazoa</taxon>
        <taxon>Chordata</taxon>
        <taxon>Craniata</taxon>
        <taxon>Vertebrata</taxon>
        <taxon>Euteleostomi</taxon>
        <taxon>Actinopterygii</taxon>
        <taxon>Neopterygii</taxon>
        <taxon>Teleostei</taxon>
        <taxon>Neoteleostei</taxon>
        <taxon>Acanthomorphata</taxon>
        <taxon>Anabantaria</taxon>
        <taxon>Anabantiformes</taxon>
        <taxon>Anabantoidei</taxon>
        <taxon>Osphronemidae</taxon>
        <taxon>Betta</taxon>
    </lineage>
</organism>